<dbReference type="PROSITE" id="PS51012">
    <property type="entry name" value="ABC_TM2"/>
    <property type="match status" value="1"/>
</dbReference>
<feature type="domain" description="ABC transmembrane type-2" evidence="9">
    <location>
        <begin position="138"/>
        <end position="367"/>
    </location>
</feature>
<comment type="similarity">
    <text evidence="2">Belongs to the ABC-2 integral membrane protein family.</text>
</comment>
<keyword evidence="7 8" id="KW-0472">Membrane</keyword>
<feature type="transmembrane region" description="Helical" evidence="8">
    <location>
        <begin position="224"/>
        <end position="245"/>
    </location>
</feature>
<dbReference type="InterPro" id="IPR047817">
    <property type="entry name" value="ABC2_TM_bact-type"/>
</dbReference>
<dbReference type="AlphaFoldDB" id="A5D230"/>
<organism evidence="10 11">
    <name type="scientific">Pelotomaculum thermopropionicum (strain DSM 13744 / JCM 10971 / SI)</name>
    <dbReference type="NCBI Taxonomy" id="370438"/>
    <lineage>
        <taxon>Bacteria</taxon>
        <taxon>Bacillati</taxon>
        <taxon>Bacillota</taxon>
        <taxon>Clostridia</taxon>
        <taxon>Eubacteriales</taxon>
        <taxon>Desulfotomaculaceae</taxon>
        <taxon>Pelotomaculum</taxon>
    </lineage>
</organism>
<evidence type="ECO:0000256" key="3">
    <source>
        <dbReference type="ARBA" id="ARBA00022448"/>
    </source>
</evidence>
<feature type="transmembrane region" description="Helical" evidence="8">
    <location>
        <begin position="20"/>
        <end position="40"/>
    </location>
</feature>
<accession>A5D230</accession>
<dbReference type="PANTHER" id="PTHR30294">
    <property type="entry name" value="MEMBRANE COMPONENT OF ABC TRANSPORTER YHHJ-RELATED"/>
    <property type="match status" value="1"/>
</dbReference>
<evidence type="ECO:0000256" key="4">
    <source>
        <dbReference type="ARBA" id="ARBA00022475"/>
    </source>
</evidence>
<evidence type="ECO:0000256" key="1">
    <source>
        <dbReference type="ARBA" id="ARBA00004651"/>
    </source>
</evidence>
<evidence type="ECO:0000256" key="2">
    <source>
        <dbReference type="ARBA" id="ARBA00007783"/>
    </source>
</evidence>
<dbReference type="GO" id="GO:0140359">
    <property type="term" value="F:ABC-type transporter activity"/>
    <property type="evidence" value="ECO:0007669"/>
    <property type="project" value="InterPro"/>
</dbReference>
<dbReference type="KEGG" id="pth:PTH_1514"/>
<comment type="subcellular location">
    <subcellularLocation>
        <location evidence="1">Cell membrane</location>
        <topology evidence="1">Multi-pass membrane protein</topology>
    </subcellularLocation>
</comment>
<dbReference type="HOGENOM" id="CLU_039483_8_0_9"/>
<dbReference type="PANTHER" id="PTHR30294:SF29">
    <property type="entry name" value="MULTIDRUG ABC TRANSPORTER PERMEASE YBHS-RELATED"/>
    <property type="match status" value="1"/>
</dbReference>
<dbReference type="Proteomes" id="UP000006556">
    <property type="component" value="Chromosome"/>
</dbReference>
<keyword evidence="6 8" id="KW-1133">Transmembrane helix</keyword>
<keyword evidence="3" id="KW-0813">Transport</keyword>
<feature type="transmembrane region" description="Helical" evidence="8">
    <location>
        <begin position="257"/>
        <end position="279"/>
    </location>
</feature>
<keyword evidence="5 8" id="KW-0812">Transmembrane</keyword>
<feature type="transmembrane region" description="Helical" evidence="8">
    <location>
        <begin position="285"/>
        <end position="304"/>
    </location>
</feature>
<gene>
    <name evidence="10" type="ordered locus">PTH_1514</name>
</gene>
<evidence type="ECO:0000256" key="6">
    <source>
        <dbReference type="ARBA" id="ARBA00022989"/>
    </source>
</evidence>
<feature type="transmembrane region" description="Helical" evidence="8">
    <location>
        <begin position="173"/>
        <end position="198"/>
    </location>
</feature>
<dbReference type="EMBL" id="AP009389">
    <property type="protein sequence ID" value="BAF59695.1"/>
    <property type="molecule type" value="Genomic_DNA"/>
</dbReference>
<keyword evidence="4" id="KW-1003">Cell membrane</keyword>
<dbReference type="InterPro" id="IPR013525">
    <property type="entry name" value="ABC2_TM"/>
</dbReference>
<keyword evidence="11" id="KW-1185">Reference proteome</keyword>
<dbReference type="InterPro" id="IPR051449">
    <property type="entry name" value="ABC-2_transporter_component"/>
</dbReference>
<evidence type="ECO:0000313" key="10">
    <source>
        <dbReference type="EMBL" id="BAF59695.1"/>
    </source>
</evidence>
<protein>
    <submittedName>
        <fullName evidence="10">ABC-type multidrug transport system, permease component</fullName>
    </submittedName>
</protein>
<dbReference type="GO" id="GO:0005886">
    <property type="term" value="C:plasma membrane"/>
    <property type="evidence" value="ECO:0007669"/>
    <property type="project" value="UniProtKB-SubCell"/>
</dbReference>
<evidence type="ECO:0000256" key="7">
    <source>
        <dbReference type="ARBA" id="ARBA00023136"/>
    </source>
</evidence>
<evidence type="ECO:0000256" key="5">
    <source>
        <dbReference type="ARBA" id="ARBA00022692"/>
    </source>
</evidence>
<sequence>MGRILAILKKEVLQMKRDRLTLAMVFMLPMVQLLLFGFAIQTEVRHIPTAVFDQSLSPESRDLLEAFSASGYFDLVYTARGYADMTRMIDSGKVKAGIIFPPDFAEKLKRGETAPVQVLVDASDSMVSNSAIATANSIGLLKSQKILMQKTGIENAPYDIRVRPWYNPDGITVYYMVPAILGVIVTMTMVMMTSMSIVRERERGTLEQLLVTPIRSFELMIGKIIPYIALGYVQITVALLVGVVVFQVPIRGSLLELYLLTLFFITASLGLGILISNVARTQMQAFQMSFFILLPSILLSGFMFPREAMPVIIQYIGDLIPLTFYLIIIRGIVLKGIGFAYVVPQVAALLVFSVVMLAVSILKFKKKIA</sequence>
<reference evidence="11" key="1">
    <citation type="journal article" date="2008" name="Genome Res.">
        <title>The genome of Pelotomaculum thermopropionicum reveals niche-associated evolution in anaerobic microbiota.</title>
        <authorList>
            <person name="Kosaka T."/>
            <person name="Kato S."/>
            <person name="Shimoyama T."/>
            <person name="Ishii S."/>
            <person name="Abe T."/>
            <person name="Watanabe K."/>
        </authorList>
    </citation>
    <scope>NUCLEOTIDE SEQUENCE [LARGE SCALE GENOMIC DNA]</scope>
    <source>
        <strain evidence="11">DSM 13744 / JCM 10971 / SI</strain>
    </source>
</reference>
<dbReference type="Pfam" id="PF12698">
    <property type="entry name" value="ABC2_membrane_3"/>
    <property type="match status" value="1"/>
</dbReference>
<dbReference type="STRING" id="370438.PTH_1514"/>
<evidence type="ECO:0000313" key="11">
    <source>
        <dbReference type="Proteomes" id="UP000006556"/>
    </source>
</evidence>
<proteinExistence type="inferred from homology"/>
<dbReference type="eggNOG" id="COG0842">
    <property type="taxonomic scope" value="Bacteria"/>
</dbReference>
<evidence type="ECO:0000259" key="9">
    <source>
        <dbReference type="PROSITE" id="PS51012"/>
    </source>
</evidence>
<feature type="transmembrane region" description="Helical" evidence="8">
    <location>
        <begin position="339"/>
        <end position="362"/>
    </location>
</feature>
<dbReference type="Gene3D" id="3.40.1710.10">
    <property type="entry name" value="abc type-2 transporter like domain"/>
    <property type="match status" value="1"/>
</dbReference>
<evidence type="ECO:0000256" key="8">
    <source>
        <dbReference type="SAM" id="Phobius"/>
    </source>
</evidence>
<feature type="transmembrane region" description="Helical" evidence="8">
    <location>
        <begin position="311"/>
        <end position="333"/>
    </location>
</feature>
<name>A5D230_PELTS</name>